<comment type="caution">
    <text evidence="3">The sequence shown here is derived from an EMBL/GenBank/DDBJ whole genome shotgun (WGS) entry which is preliminary data.</text>
</comment>
<feature type="domain" description="DUF7223" evidence="2">
    <location>
        <begin position="288"/>
        <end position="486"/>
    </location>
</feature>
<dbReference type="Pfam" id="PF23865">
    <property type="entry name" value="DUF7223"/>
    <property type="match status" value="1"/>
</dbReference>
<keyword evidence="1" id="KW-0732">Signal</keyword>
<evidence type="ECO:0000313" key="3">
    <source>
        <dbReference type="EMBL" id="GBE78755.1"/>
    </source>
</evidence>
<dbReference type="InParanoid" id="A0A401G9A9"/>
<keyword evidence="4" id="KW-1185">Reference proteome</keyword>
<organism evidence="3 4">
    <name type="scientific">Sparassis crispa</name>
    <dbReference type="NCBI Taxonomy" id="139825"/>
    <lineage>
        <taxon>Eukaryota</taxon>
        <taxon>Fungi</taxon>
        <taxon>Dikarya</taxon>
        <taxon>Basidiomycota</taxon>
        <taxon>Agaricomycotina</taxon>
        <taxon>Agaricomycetes</taxon>
        <taxon>Polyporales</taxon>
        <taxon>Sparassidaceae</taxon>
        <taxon>Sparassis</taxon>
    </lineage>
</organism>
<evidence type="ECO:0000256" key="1">
    <source>
        <dbReference type="SAM" id="SignalP"/>
    </source>
</evidence>
<dbReference type="InterPro" id="IPR055647">
    <property type="entry name" value="DUF7223"/>
</dbReference>
<dbReference type="EMBL" id="BFAD01000001">
    <property type="protein sequence ID" value="GBE78755.1"/>
    <property type="molecule type" value="Genomic_DNA"/>
</dbReference>
<dbReference type="AlphaFoldDB" id="A0A401G9A9"/>
<accession>A0A401G9A9</accession>
<evidence type="ECO:0000313" key="4">
    <source>
        <dbReference type="Proteomes" id="UP000287166"/>
    </source>
</evidence>
<dbReference type="RefSeq" id="XP_027609668.1">
    <property type="nucleotide sequence ID" value="XM_027753867.1"/>
</dbReference>
<reference evidence="3 4" key="1">
    <citation type="journal article" date="2018" name="Sci. Rep.">
        <title>Genome sequence of the cauliflower mushroom Sparassis crispa (Hanabiratake) and its association with beneficial usage.</title>
        <authorList>
            <person name="Kiyama R."/>
            <person name="Furutani Y."/>
            <person name="Kawaguchi K."/>
            <person name="Nakanishi T."/>
        </authorList>
    </citation>
    <scope>NUCLEOTIDE SEQUENCE [LARGE SCALE GENOMIC DNA]</scope>
</reference>
<sequence>MVRGIFLLLPSLLSVVVHANDWSEPCFGECSYDISGSGVSGIVYISGSSSAVSDITTAGGWDILDCDSDSTAQDIRAICGSGNSTCDHLYEGGAIGTIVRLPENCTQMPFARISDTWDHEDQSMPAEKRSRLFYRQGSAVVKGFSLDTNFSAIDPSQYGNVSFWVQGTSMPGASFASASTSGKRALHERSSFGWVQQSLNNISQFSKNVSENVLPINVQKQGVLFNESIACPAIGNIPPFAADIAVAIDAQVDATLQYGVAVSGTLVPPEMSEFGLFAGLSGSIDGTLIANATAATTLSTGIIPLLQVGIPVLDIPGILTIGPTFELNVEATAMLDVDLNLAVGLNYNISNAELYFPPSSNSATSGGIFMPGDTNVQLSASPNVTSQTTLTAHLIPTVAFGINALSGVAQATVDLDLDASVTLDLDLQASMSSNTTGNTTGSAFGGSVNITSEFDVNAGADASFLAFFDKSTTVTLFSKTFELFQENFGNAAAKRMARRAPRPLRRSSLTCPVVALETIESIIDIEKAASSLSG</sequence>
<name>A0A401G9A9_9APHY</name>
<dbReference type="Proteomes" id="UP000287166">
    <property type="component" value="Unassembled WGS sequence"/>
</dbReference>
<dbReference type="STRING" id="139825.A0A401G9A9"/>
<dbReference type="GeneID" id="38775672"/>
<feature type="signal peptide" evidence="1">
    <location>
        <begin position="1"/>
        <end position="19"/>
    </location>
</feature>
<protein>
    <recommendedName>
        <fullName evidence="2">DUF7223 domain-containing protein</fullName>
    </recommendedName>
</protein>
<feature type="chain" id="PRO_5019249109" description="DUF7223 domain-containing protein" evidence="1">
    <location>
        <begin position="20"/>
        <end position="534"/>
    </location>
</feature>
<dbReference type="OrthoDB" id="73875at2759"/>
<gene>
    <name evidence="3" type="ORF">SCP_0116470</name>
</gene>
<evidence type="ECO:0000259" key="2">
    <source>
        <dbReference type="Pfam" id="PF23865"/>
    </source>
</evidence>
<proteinExistence type="predicted"/>